<feature type="domain" description="AIMP2 lysyl-tRNA synthetase binding" evidence="7">
    <location>
        <begin position="7"/>
        <end position="37"/>
    </location>
</feature>
<keyword evidence="5" id="KW-0539">Nucleus</keyword>
<evidence type="ECO:0000259" key="8">
    <source>
        <dbReference type="Pfam" id="PF18569"/>
    </source>
</evidence>
<dbReference type="GO" id="GO:0005829">
    <property type="term" value="C:cytosol"/>
    <property type="evidence" value="ECO:0007669"/>
    <property type="project" value="UniProtKB-SubCell"/>
</dbReference>
<name>A0AAN7SFF6_9COLE</name>
<evidence type="ECO:0000256" key="2">
    <source>
        <dbReference type="ARBA" id="ARBA00004514"/>
    </source>
</evidence>
<keyword evidence="10" id="KW-1185">Reference proteome</keyword>
<dbReference type="SUPFAM" id="SSF47616">
    <property type="entry name" value="GST C-terminal domain-like"/>
    <property type="match status" value="1"/>
</dbReference>
<comment type="caution">
    <text evidence="9">The sequence shown here is derived from an EMBL/GenBank/DDBJ whole genome shotgun (WGS) entry which is preliminary data.</text>
</comment>
<evidence type="ECO:0000256" key="5">
    <source>
        <dbReference type="ARBA" id="ARBA00023242"/>
    </source>
</evidence>
<sequence length="313" mass="35473">MNGPVQMYKTRQIIKHDLKVDLPTCMYGMRNIHAKTNDLGPLGDHVSPFQDSADISKQVKQLLKRIEDLSEMDTLIDRQERILRQLNDLRQEMLNLKTNLCSTTVTNELVKNAVSTPTEVPKLLNIVINVSPQHPPYSLLLIKKLCVDLFNVNVSTHLHSTVSSLPEKTLTFEKQLQSFPVNANLPTYTIRLIWKTVVPSCELIVSQVPISGEPNVLRYLARLIPNVLIYETADNVWEIDSALDLSYSLIRARTKTERLGLIQSLNKKLGKSKFLCGHSEMTIADLAASSAIRQVADNEVTQNMMKWLQRCDE</sequence>
<dbReference type="Proteomes" id="UP001353858">
    <property type="component" value="Unassembled WGS sequence"/>
</dbReference>
<dbReference type="AlphaFoldDB" id="A0AAN7SFF6"/>
<comment type="subcellular location">
    <subcellularLocation>
        <location evidence="2">Cytoplasm</location>
        <location evidence="2">Cytosol</location>
    </subcellularLocation>
    <subcellularLocation>
        <location evidence="1">Nucleus</location>
    </subcellularLocation>
</comment>
<evidence type="ECO:0000256" key="3">
    <source>
        <dbReference type="ARBA" id="ARBA00022490"/>
    </source>
</evidence>
<dbReference type="InterPro" id="IPR036282">
    <property type="entry name" value="Glutathione-S-Trfase_C_sf"/>
</dbReference>
<evidence type="ECO:0000313" key="10">
    <source>
        <dbReference type="Proteomes" id="UP001353858"/>
    </source>
</evidence>
<dbReference type="InterPro" id="IPR041503">
    <property type="entry name" value="AIMP2_thioredoxin"/>
</dbReference>
<evidence type="ECO:0000256" key="1">
    <source>
        <dbReference type="ARBA" id="ARBA00004123"/>
    </source>
</evidence>
<keyword evidence="6" id="KW-0175">Coiled coil</keyword>
<dbReference type="Pfam" id="PF18569">
    <property type="entry name" value="Thioredoxin_16"/>
    <property type="match status" value="1"/>
</dbReference>
<evidence type="ECO:0000256" key="4">
    <source>
        <dbReference type="ARBA" id="ARBA00022917"/>
    </source>
</evidence>
<evidence type="ECO:0000313" key="9">
    <source>
        <dbReference type="EMBL" id="KAK4876449.1"/>
    </source>
</evidence>
<evidence type="ECO:0000259" key="7">
    <source>
        <dbReference type="Pfam" id="PF16780"/>
    </source>
</evidence>
<dbReference type="Gene3D" id="1.20.1050.130">
    <property type="match status" value="1"/>
</dbReference>
<dbReference type="GO" id="GO:0017101">
    <property type="term" value="C:aminoacyl-tRNA synthetase multienzyme complex"/>
    <property type="evidence" value="ECO:0007669"/>
    <property type="project" value="InterPro"/>
</dbReference>
<keyword evidence="3" id="KW-0963">Cytoplasm</keyword>
<evidence type="ECO:0000256" key="6">
    <source>
        <dbReference type="SAM" id="Coils"/>
    </source>
</evidence>
<gene>
    <name evidence="9" type="ORF">RN001_012871</name>
</gene>
<protein>
    <recommendedName>
        <fullName evidence="11">Aminoacyl tRNA synthase complex-interacting multifunctional protein 2</fullName>
    </recommendedName>
</protein>
<reference evidence="10" key="1">
    <citation type="submission" date="2023-01" db="EMBL/GenBank/DDBJ databases">
        <title>Key to firefly adult light organ development and bioluminescence: homeobox transcription factors regulate luciferase expression and transportation to peroxisome.</title>
        <authorList>
            <person name="Fu X."/>
        </authorList>
    </citation>
    <scope>NUCLEOTIDE SEQUENCE [LARGE SCALE GENOMIC DNA]</scope>
</reference>
<organism evidence="9 10">
    <name type="scientific">Aquatica leii</name>
    <dbReference type="NCBI Taxonomy" id="1421715"/>
    <lineage>
        <taxon>Eukaryota</taxon>
        <taxon>Metazoa</taxon>
        <taxon>Ecdysozoa</taxon>
        <taxon>Arthropoda</taxon>
        <taxon>Hexapoda</taxon>
        <taxon>Insecta</taxon>
        <taxon>Pterygota</taxon>
        <taxon>Neoptera</taxon>
        <taxon>Endopterygota</taxon>
        <taxon>Coleoptera</taxon>
        <taxon>Polyphaga</taxon>
        <taxon>Elateriformia</taxon>
        <taxon>Elateroidea</taxon>
        <taxon>Lampyridae</taxon>
        <taxon>Luciolinae</taxon>
        <taxon>Aquatica</taxon>
    </lineage>
</organism>
<dbReference type="GO" id="GO:0006412">
    <property type="term" value="P:translation"/>
    <property type="evidence" value="ECO:0007669"/>
    <property type="project" value="UniProtKB-KW"/>
</dbReference>
<accession>A0AAN7SFF6</accession>
<proteinExistence type="predicted"/>
<keyword evidence="4" id="KW-0648">Protein biosynthesis</keyword>
<dbReference type="PANTHER" id="PTHR13438:SF2">
    <property type="entry name" value="AMINOACYL TRNA SYNTHASE COMPLEX-INTERACTING MULTIFUNCTIONAL PROTEIN 2"/>
    <property type="match status" value="1"/>
</dbReference>
<feature type="domain" description="AIMP2 thioredoxin-like" evidence="8">
    <location>
        <begin position="123"/>
        <end position="209"/>
    </location>
</feature>
<evidence type="ECO:0008006" key="11">
    <source>
        <dbReference type="Google" id="ProtNLM"/>
    </source>
</evidence>
<dbReference type="InterPro" id="IPR042360">
    <property type="entry name" value="AIMP2"/>
</dbReference>
<feature type="coiled-coil region" evidence="6">
    <location>
        <begin position="52"/>
        <end position="99"/>
    </location>
</feature>
<dbReference type="InterPro" id="IPR031889">
    <property type="entry name" value="AIMP2_LysRS-bd"/>
</dbReference>
<dbReference type="PANTHER" id="PTHR13438">
    <property type="entry name" value="AMINOACYL TRNA SYNTHASE COMPLEX-INTERACTING MULTIFUNCTIONAL PROTEIN"/>
    <property type="match status" value="1"/>
</dbReference>
<dbReference type="Pfam" id="PF16780">
    <property type="entry name" value="AIMP2_LysRS_bd"/>
    <property type="match status" value="1"/>
</dbReference>
<dbReference type="GO" id="GO:0005634">
    <property type="term" value="C:nucleus"/>
    <property type="evidence" value="ECO:0007669"/>
    <property type="project" value="UniProtKB-SubCell"/>
</dbReference>
<dbReference type="EMBL" id="JARPUR010000005">
    <property type="protein sequence ID" value="KAK4876449.1"/>
    <property type="molecule type" value="Genomic_DNA"/>
</dbReference>